<organism evidence="1 2">
    <name type="scientific">Devosia insulae DS-56</name>
    <dbReference type="NCBI Taxonomy" id="1116389"/>
    <lineage>
        <taxon>Bacteria</taxon>
        <taxon>Pseudomonadati</taxon>
        <taxon>Pseudomonadota</taxon>
        <taxon>Alphaproteobacteria</taxon>
        <taxon>Hyphomicrobiales</taxon>
        <taxon>Devosiaceae</taxon>
        <taxon>Devosia</taxon>
    </lineage>
</organism>
<dbReference type="InterPro" id="IPR021295">
    <property type="entry name" value="DUF2867"/>
</dbReference>
<dbReference type="RefSeq" id="WP_069909046.1">
    <property type="nucleotide sequence ID" value="NZ_LAJE02000123.1"/>
</dbReference>
<dbReference type="Proteomes" id="UP000095463">
    <property type="component" value="Unassembled WGS sequence"/>
</dbReference>
<comment type="caution">
    <text evidence="1">The sequence shown here is derived from an EMBL/GenBank/DDBJ whole genome shotgun (WGS) entry which is preliminary data.</text>
</comment>
<proteinExistence type="predicted"/>
<evidence type="ECO:0000313" key="1">
    <source>
        <dbReference type="EMBL" id="OEO31785.1"/>
    </source>
</evidence>
<accession>A0A1E5XT90</accession>
<name>A0A1E5XT90_9HYPH</name>
<reference evidence="1 2" key="1">
    <citation type="journal article" date="2015" name="Genome Announc.">
        <title>Genome Assemblies of Three Soil-Associated Devosia species: D. insulae, D. limi, and D. soli.</title>
        <authorList>
            <person name="Hassan Y.I."/>
            <person name="Lepp D."/>
            <person name="Zhou T."/>
        </authorList>
    </citation>
    <scope>NUCLEOTIDE SEQUENCE [LARGE SCALE GENOMIC DNA]</scope>
    <source>
        <strain evidence="1 2">DS-56</strain>
    </source>
</reference>
<sequence length="162" mass="17761">MRARPFQLPLTSLLRKRIGPGDFVDSYAVPLADPDLTPLQLAERLTVMPGWVNGLLWLRNGLVSPLGLKTGADVPPANPDPGVGDYVSFFRLEELSPNEAILGEDDQHLDFRVSVLKTAGPHPLAAISTWVHPHHLGGRLYLLGVLPFHKLIIRRMLANVAA</sequence>
<evidence type="ECO:0000313" key="2">
    <source>
        <dbReference type="Proteomes" id="UP000095463"/>
    </source>
</evidence>
<dbReference type="AlphaFoldDB" id="A0A1E5XT90"/>
<dbReference type="OrthoDB" id="7058586at2"/>
<gene>
    <name evidence="1" type="ORF">VW23_014630</name>
</gene>
<protein>
    <recommendedName>
        <fullName evidence="3">DUF2867 domain-containing protein</fullName>
    </recommendedName>
</protein>
<dbReference type="EMBL" id="LAJE02000123">
    <property type="protein sequence ID" value="OEO31785.1"/>
    <property type="molecule type" value="Genomic_DNA"/>
</dbReference>
<evidence type="ECO:0008006" key="3">
    <source>
        <dbReference type="Google" id="ProtNLM"/>
    </source>
</evidence>
<keyword evidence="2" id="KW-1185">Reference proteome</keyword>
<dbReference type="Pfam" id="PF11066">
    <property type="entry name" value="DUF2867"/>
    <property type="match status" value="1"/>
</dbReference>